<evidence type="ECO:0000256" key="6">
    <source>
        <dbReference type="ARBA" id="ARBA00022777"/>
    </source>
</evidence>
<keyword evidence="9" id="KW-0472">Membrane</keyword>
<dbReference type="CDD" id="cd16917">
    <property type="entry name" value="HATPase_UhpB-NarQ-NarX-like"/>
    <property type="match status" value="1"/>
</dbReference>
<protein>
    <recommendedName>
        <fullName evidence="2">histidine kinase</fullName>
        <ecNumber evidence="2">2.7.13.3</ecNumber>
    </recommendedName>
</protein>
<dbReference type="InterPro" id="IPR050482">
    <property type="entry name" value="Sensor_HK_TwoCompSys"/>
</dbReference>
<keyword evidence="7" id="KW-0067">ATP-binding</keyword>
<keyword evidence="12" id="KW-1185">Reference proteome</keyword>
<evidence type="ECO:0000256" key="8">
    <source>
        <dbReference type="ARBA" id="ARBA00023012"/>
    </source>
</evidence>
<feature type="transmembrane region" description="Helical" evidence="9">
    <location>
        <begin position="137"/>
        <end position="158"/>
    </location>
</feature>
<dbReference type="EMBL" id="JBHMQT010000041">
    <property type="protein sequence ID" value="MFC0864406.1"/>
    <property type="molecule type" value="Genomic_DNA"/>
</dbReference>
<dbReference type="InterPro" id="IPR025828">
    <property type="entry name" value="Put_sensor_dom"/>
</dbReference>
<dbReference type="Proteomes" id="UP001589870">
    <property type="component" value="Unassembled WGS sequence"/>
</dbReference>
<keyword evidence="4" id="KW-0808">Transferase</keyword>
<comment type="caution">
    <text evidence="11">The sequence shown here is derived from an EMBL/GenBank/DDBJ whole genome shotgun (WGS) entry which is preliminary data.</text>
</comment>
<evidence type="ECO:0000256" key="9">
    <source>
        <dbReference type="SAM" id="Phobius"/>
    </source>
</evidence>
<keyword evidence="9" id="KW-0812">Transmembrane</keyword>
<feature type="transmembrane region" description="Helical" evidence="9">
    <location>
        <begin position="473"/>
        <end position="495"/>
    </location>
</feature>
<evidence type="ECO:0000256" key="4">
    <source>
        <dbReference type="ARBA" id="ARBA00022679"/>
    </source>
</evidence>
<feature type="transmembrane region" description="Helical" evidence="9">
    <location>
        <begin position="20"/>
        <end position="53"/>
    </location>
</feature>
<dbReference type="PANTHER" id="PTHR24421:SF10">
    <property type="entry name" value="NITRATE_NITRITE SENSOR PROTEIN NARQ"/>
    <property type="match status" value="1"/>
</dbReference>
<keyword evidence="3" id="KW-0597">Phosphoprotein</keyword>
<evidence type="ECO:0000256" key="1">
    <source>
        <dbReference type="ARBA" id="ARBA00000085"/>
    </source>
</evidence>
<accession>A0ABV6U7K8</accession>
<evidence type="ECO:0000256" key="7">
    <source>
        <dbReference type="ARBA" id="ARBA00022840"/>
    </source>
</evidence>
<dbReference type="InterPro" id="IPR036890">
    <property type="entry name" value="HATPase_C_sf"/>
</dbReference>
<evidence type="ECO:0000256" key="3">
    <source>
        <dbReference type="ARBA" id="ARBA00022553"/>
    </source>
</evidence>
<dbReference type="Pfam" id="PF13796">
    <property type="entry name" value="Sensor"/>
    <property type="match status" value="1"/>
</dbReference>
<evidence type="ECO:0000313" key="12">
    <source>
        <dbReference type="Proteomes" id="UP001589870"/>
    </source>
</evidence>
<keyword evidence="6 11" id="KW-0418">Kinase</keyword>
<dbReference type="Pfam" id="PF07730">
    <property type="entry name" value="HisKA_3"/>
    <property type="match status" value="1"/>
</dbReference>
<reference evidence="11 12" key="1">
    <citation type="submission" date="2024-09" db="EMBL/GenBank/DDBJ databases">
        <authorList>
            <person name="Sun Q."/>
            <person name="Mori K."/>
        </authorList>
    </citation>
    <scope>NUCLEOTIDE SEQUENCE [LARGE SCALE GENOMIC DNA]</scope>
    <source>
        <strain evidence="11 12">TBRC 1851</strain>
    </source>
</reference>
<dbReference type="SMART" id="SM00387">
    <property type="entry name" value="HATPase_c"/>
    <property type="match status" value="1"/>
</dbReference>
<dbReference type="SUPFAM" id="SSF55874">
    <property type="entry name" value="ATPase domain of HSP90 chaperone/DNA topoisomerase II/histidine kinase"/>
    <property type="match status" value="1"/>
</dbReference>
<evidence type="ECO:0000256" key="5">
    <source>
        <dbReference type="ARBA" id="ARBA00022741"/>
    </source>
</evidence>
<dbReference type="GO" id="GO:0016301">
    <property type="term" value="F:kinase activity"/>
    <property type="evidence" value="ECO:0007669"/>
    <property type="project" value="UniProtKB-KW"/>
</dbReference>
<name>A0ABV6U7K8_9ACTN</name>
<dbReference type="EC" id="2.7.13.3" evidence="2"/>
<dbReference type="InterPro" id="IPR003594">
    <property type="entry name" value="HATPase_dom"/>
</dbReference>
<keyword evidence="8" id="KW-0902">Two-component regulatory system</keyword>
<organism evidence="11 12">
    <name type="scientific">Sphaerimonospora cavernae</name>
    <dbReference type="NCBI Taxonomy" id="1740611"/>
    <lineage>
        <taxon>Bacteria</taxon>
        <taxon>Bacillati</taxon>
        <taxon>Actinomycetota</taxon>
        <taxon>Actinomycetes</taxon>
        <taxon>Streptosporangiales</taxon>
        <taxon>Streptosporangiaceae</taxon>
        <taxon>Sphaerimonospora</taxon>
    </lineage>
</organism>
<feature type="domain" description="Histidine kinase/HSP90-like ATPase" evidence="10">
    <location>
        <begin position="325"/>
        <end position="415"/>
    </location>
</feature>
<evidence type="ECO:0000259" key="10">
    <source>
        <dbReference type="SMART" id="SM00387"/>
    </source>
</evidence>
<dbReference type="RefSeq" id="WP_394302521.1">
    <property type="nucleotide sequence ID" value="NZ_JBHMQT010000041.1"/>
</dbReference>
<keyword evidence="5" id="KW-0547">Nucleotide-binding</keyword>
<feature type="transmembrane region" description="Helical" evidence="9">
    <location>
        <begin position="164"/>
        <end position="185"/>
    </location>
</feature>
<dbReference type="PANTHER" id="PTHR24421">
    <property type="entry name" value="NITRATE/NITRITE SENSOR PROTEIN NARX-RELATED"/>
    <property type="match status" value="1"/>
</dbReference>
<evidence type="ECO:0000313" key="11">
    <source>
        <dbReference type="EMBL" id="MFC0864406.1"/>
    </source>
</evidence>
<dbReference type="Gene3D" id="1.20.5.1930">
    <property type="match status" value="1"/>
</dbReference>
<keyword evidence="9" id="KW-1133">Transmembrane helix</keyword>
<dbReference type="Gene3D" id="3.30.565.10">
    <property type="entry name" value="Histidine kinase-like ATPase, C-terminal domain"/>
    <property type="match status" value="1"/>
</dbReference>
<gene>
    <name evidence="11" type="ORF">ACFHYQ_19120</name>
</gene>
<evidence type="ECO:0000256" key="2">
    <source>
        <dbReference type="ARBA" id="ARBA00012438"/>
    </source>
</evidence>
<dbReference type="InterPro" id="IPR011712">
    <property type="entry name" value="Sig_transdc_His_kin_sub3_dim/P"/>
</dbReference>
<proteinExistence type="predicted"/>
<sequence length="508" mass="54281">MDLNRMRTAGSRTLTAVARGVALFGVAVLGQVVAVVMLGAVLLSFGLGMVFLFPPAVRLTRAMTGLNRRLARAWSGVEIEEPYRPAPLPPVPYPDGWYREGRNLYKTPIMPAFNRRLNWVLKDPATWRDFAYLLSDVWSGGLAAAAPALIVALGAVQLAAGTGLLWPVLALLALVTAPWVAPWGVRVHGRRAHALLAPTEKARLARRVDHLARTRVEVVDSQAAELRRIERDLHDGAQARLVAIGMTIGAAEQLVVSDPNAAKALLAKAREASATALHELRQVVRGIHPPVLAERGLGDAVRALALDSPLRAHVTVELPRRPQAPVESAAYFAISELLANAVRHGDATEAWIDISHRGGNLRISVSDNGHGGADPARGTGLNGIERRVAAFDGVLVVNSPVGGPTTAVLELPRALGATLTPVPAWKSVTMALCWTLCWIPIFPQGVVPMVIKLTGNPEKGKSWFLALHLPEPFQWPVIAGMIALGGAMFTVAAVVTARQKRAEEGACG</sequence>
<dbReference type="Pfam" id="PF02518">
    <property type="entry name" value="HATPase_c"/>
    <property type="match status" value="1"/>
</dbReference>
<comment type="catalytic activity">
    <reaction evidence="1">
        <text>ATP + protein L-histidine = ADP + protein N-phospho-L-histidine.</text>
        <dbReference type="EC" id="2.7.13.3"/>
    </reaction>
</comment>